<dbReference type="AlphaFoldDB" id="A0AAD4SMJ3"/>
<keyword evidence="2" id="KW-1185">Reference proteome</keyword>
<proteinExistence type="predicted"/>
<sequence>MMIIKVALESLTAELKDVVDCVNKMKPDEDLLKPSSDYTYEIDADSEVIPIESKLVNDFTLHSYILIDSNLAYEGNCKSTTKTQISHMYEAGFEVEVQKYNGDSTFLACQEGKPFISTHDFLNIFVESQETEVRVHRQSNYNTLNMLPSDWKFITDDDLNQFTSYIFKILKVFSIGQKSRITSLTVVSPSYEYVRMLFYCGKELEVIIWYGYGVINYDRLYLDAFCCVTILNWFILMHNYKANVDYKLIIDLGYELKLFFANLNWSLNVKEGDSGNTRRLLDKMLQQVIILWTISTLQKTRERKLGNAQDMFEKLLVKDFRLLTYIKVFWKGFEVIEIAATRCKLVILIVFILLVFLSKSELTWFSFNSWNIGKYSGYIWLEPKNGLYVKMETNNEQYLCSYYCEVFSLEFDCFQQLQLMLNFPMKYVMKFVITSITNTRRGNSQYKEVSKLQYNLDTV</sequence>
<name>A0AAD4SMJ3_9MAGN</name>
<protein>
    <submittedName>
        <fullName evidence="1">Uncharacterized protein</fullName>
    </submittedName>
</protein>
<evidence type="ECO:0000313" key="1">
    <source>
        <dbReference type="EMBL" id="KAI3910847.1"/>
    </source>
</evidence>
<accession>A0AAD4SMJ3</accession>
<dbReference type="Proteomes" id="UP001202328">
    <property type="component" value="Unassembled WGS sequence"/>
</dbReference>
<evidence type="ECO:0000313" key="2">
    <source>
        <dbReference type="Proteomes" id="UP001202328"/>
    </source>
</evidence>
<reference evidence="1" key="1">
    <citation type="submission" date="2022-04" db="EMBL/GenBank/DDBJ databases">
        <title>A functionally conserved STORR gene fusion in Papaver species that diverged 16.8 million years ago.</title>
        <authorList>
            <person name="Catania T."/>
        </authorList>
    </citation>
    <scope>NUCLEOTIDE SEQUENCE</scope>
    <source>
        <strain evidence="1">S-188037</strain>
    </source>
</reference>
<dbReference type="EMBL" id="JAJJMB010010087">
    <property type="protein sequence ID" value="KAI3910847.1"/>
    <property type="molecule type" value="Genomic_DNA"/>
</dbReference>
<gene>
    <name evidence="1" type="ORF">MKW98_022534</name>
</gene>
<organism evidence="1 2">
    <name type="scientific">Papaver atlanticum</name>
    <dbReference type="NCBI Taxonomy" id="357466"/>
    <lineage>
        <taxon>Eukaryota</taxon>
        <taxon>Viridiplantae</taxon>
        <taxon>Streptophyta</taxon>
        <taxon>Embryophyta</taxon>
        <taxon>Tracheophyta</taxon>
        <taxon>Spermatophyta</taxon>
        <taxon>Magnoliopsida</taxon>
        <taxon>Ranunculales</taxon>
        <taxon>Papaveraceae</taxon>
        <taxon>Papaveroideae</taxon>
        <taxon>Papaver</taxon>
    </lineage>
</organism>
<comment type="caution">
    <text evidence="1">The sequence shown here is derived from an EMBL/GenBank/DDBJ whole genome shotgun (WGS) entry which is preliminary data.</text>
</comment>